<comment type="caution">
    <text evidence="1">The sequence shown here is derived from an EMBL/GenBank/DDBJ whole genome shotgun (WGS) entry which is preliminary data.</text>
</comment>
<dbReference type="AlphaFoldDB" id="A0A0F9PRP0"/>
<organism evidence="1">
    <name type="scientific">marine sediment metagenome</name>
    <dbReference type="NCBI Taxonomy" id="412755"/>
    <lineage>
        <taxon>unclassified sequences</taxon>
        <taxon>metagenomes</taxon>
        <taxon>ecological metagenomes</taxon>
    </lineage>
</organism>
<proteinExistence type="predicted"/>
<name>A0A0F9PRP0_9ZZZZ</name>
<gene>
    <name evidence="1" type="ORF">LCGC14_1184730</name>
</gene>
<evidence type="ECO:0000313" key="1">
    <source>
        <dbReference type="EMBL" id="KKM95777.1"/>
    </source>
</evidence>
<reference evidence="1" key="1">
    <citation type="journal article" date="2015" name="Nature">
        <title>Complex archaea that bridge the gap between prokaryotes and eukaryotes.</title>
        <authorList>
            <person name="Spang A."/>
            <person name="Saw J.H."/>
            <person name="Jorgensen S.L."/>
            <person name="Zaremba-Niedzwiedzka K."/>
            <person name="Martijn J."/>
            <person name="Lind A.E."/>
            <person name="van Eijk R."/>
            <person name="Schleper C."/>
            <person name="Guy L."/>
            <person name="Ettema T.J."/>
        </authorList>
    </citation>
    <scope>NUCLEOTIDE SEQUENCE</scope>
</reference>
<sequence>MPTTPNLRLTHIQESQNQKEVTANEAFDGLDKALAGHETVAFDFPSDANFTPTPADARGSLSFDVVSTFGNLTVRRDLIVPSTAKLYIIVNSTTGGQAINVTTSGGTGTVVENGARRLLYCDGTNVVASDGDPFDVGGFVAGTPGISQMIWKVVLTRFVSFADDFAGSLGHLETAPTGALSIDIQKNSVSIGSMNFAMSATTATFLTTGGPTTFAAGATLELHTPSDLLSAADLGWTLSGLRG</sequence>
<accession>A0A0F9PRP0</accession>
<dbReference type="EMBL" id="LAZR01005962">
    <property type="protein sequence ID" value="KKM95777.1"/>
    <property type="molecule type" value="Genomic_DNA"/>
</dbReference>
<protein>
    <submittedName>
        <fullName evidence="1">Uncharacterized protein</fullName>
    </submittedName>
</protein>